<protein>
    <recommendedName>
        <fullName evidence="15">Endo-1,3-beta-glucanase btgC</fullName>
    </recommendedName>
    <alternativeName>
        <fullName evidence="14">Laminarinase btgC</fullName>
    </alternativeName>
</protein>
<proteinExistence type="predicted"/>
<sequence>MKSFSFSRCIAVLISLVFVLSELSLAKVPVVNYSPYRDGQRPGGPGPSEDQIEEDLLLLKNITTELRVYGMGRNTEVIAKLCQKLGLRLHVSAWLVPEDDDEPWSWQNYQEMRNLITFVKSYASSGVLASAIIGSEVLYRGDLSEDRLLQFINYAKQQLAGTGVPVSSAIIYFNWTEALAAAVDQITFHVHPMWEGRPIEQAAKRVLDTWTGLRNRFPDKAVLIGETGWASQGSAIKLSIPSEENQSRFTADLFQLIYDHPEKDEIKVFFFSAFDELWKAGDEGDVGAHWGLFRSDRSPKPVVDVIENLAS</sequence>
<dbReference type="InterPro" id="IPR050732">
    <property type="entry name" value="Beta-glucan_modifiers"/>
</dbReference>
<dbReference type="PANTHER" id="PTHR16631">
    <property type="entry name" value="GLUCAN 1,3-BETA-GLUCOSIDASE"/>
    <property type="match status" value="1"/>
</dbReference>
<evidence type="ECO:0000256" key="6">
    <source>
        <dbReference type="ARBA" id="ARBA00022729"/>
    </source>
</evidence>
<comment type="function">
    <text evidence="13">Glucanases play a role in cell expansion during growth, in cell-cell fusion during mating, and in spore release during sporulation. This enzyme may be involved in beta-glucan degradation. Active on laminarin and lichenan.</text>
</comment>
<keyword evidence="8" id="KW-0472">Membrane</keyword>
<evidence type="ECO:0000256" key="11">
    <source>
        <dbReference type="ARBA" id="ARBA00023316"/>
    </source>
</evidence>
<dbReference type="GO" id="GO:0005886">
    <property type="term" value="C:plasma membrane"/>
    <property type="evidence" value="ECO:0007669"/>
    <property type="project" value="UniProtKB-SubCell"/>
</dbReference>
<evidence type="ECO:0000313" key="17">
    <source>
        <dbReference type="Proteomes" id="UP000192907"/>
    </source>
</evidence>
<dbReference type="InterPro" id="IPR017853">
    <property type="entry name" value="GH"/>
</dbReference>
<evidence type="ECO:0000256" key="13">
    <source>
        <dbReference type="ARBA" id="ARBA00037649"/>
    </source>
</evidence>
<dbReference type="GO" id="GO:0004553">
    <property type="term" value="F:hydrolase activity, hydrolyzing O-glycosyl compounds"/>
    <property type="evidence" value="ECO:0007669"/>
    <property type="project" value="InterPro"/>
</dbReference>
<dbReference type="GO" id="GO:0000272">
    <property type="term" value="P:polysaccharide catabolic process"/>
    <property type="evidence" value="ECO:0007669"/>
    <property type="project" value="UniProtKB-KW"/>
</dbReference>
<dbReference type="InterPro" id="IPR000490">
    <property type="entry name" value="Glyco_hydro_17"/>
</dbReference>
<dbReference type="RefSeq" id="WP_132321014.1">
    <property type="nucleotide sequence ID" value="NZ_FWZT01000013.1"/>
</dbReference>
<dbReference type="STRING" id="1513793.SAMN06296036_11324"/>
<evidence type="ECO:0000256" key="2">
    <source>
        <dbReference type="ARBA" id="ARBA00004236"/>
    </source>
</evidence>
<keyword evidence="12" id="KW-0624">Polysaccharide degradation</keyword>
<comment type="subcellular location">
    <subcellularLocation>
        <location evidence="2">Cell membrane</location>
    </subcellularLocation>
    <subcellularLocation>
        <location evidence="1">Secreted</location>
        <location evidence="1">Cell wall</location>
    </subcellularLocation>
</comment>
<evidence type="ECO:0000256" key="7">
    <source>
        <dbReference type="ARBA" id="ARBA00022801"/>
    </source>
</evidence>
<keyword evidence="4" id="KW-0134">Cell wall</keyword>
<gene>
    <name evidence="16" type="ORF">SAMN06296036_11324</name>
</gene>
<evidence type="ECO:0000256" key="14">
    <source>
        <dbReference type="ARBA" id="ARBA00042373"/>
    </source>
</evidence>
<keyword evidence="10" id="KW-0119">Carbohydrate metabolism</keyword>
<keyword evidence="9" id="KW-0325">Glycoprotein</keyword>
<name>A0A1Y6C553_9BACT</name>
<keyword evidence="17" id="KW-1185">Reference proteome</keyword>
<keyword evidence="7" id="KW-0378">Hydrolase</keyword>
<keyword evidence="5" id="KW-0964">Secreted</keyword>
<dbReference type="SUPFAM" id="SSF51445">
    <property type="entry name" value="(Trans)glycosidases"/>
    <property type="match status" value="1"/>
</dbReference>
<reference evidence="17" key="1">
    <citation type="submission" date="2017-04" db="EMBL/GenBank/DDBJ databases">
        <authorList>
            <person name="Varghese N."/>
            <person name="Submissions S."/>
        </authorList>
    </citation>
    <scope>NUCLEOTIDE SEQUENCE [LARGE SCALE GENOMIC DNA]</scope>
    <source>
        <strain evidence="17">RKEM611</strain>
    </source>
</reference>
<evidence type="ECO:0000256" key="1">
    <source>
        <dbReference type="ARBA" id="ARBA00004191"/>
    </source>
</evidence>
<evidence type="ECO:0000256" key="5">
    <source>
        <dbReference type="ARBA" id="ARBA00022525"/>
    </source>
</evidence>
<evidence type="ECO:0000256" key="4">
    <source>
        <dbReference type="ARBA" id="ARBA00022512"/>
    </source>
</evidence>
<dbReference type="PANTHER" id="PTHR16631:SF17">
    <property type="entry name" value="GLUCAN ENDO-1,3-BETA-GLUCOSIDASE BTGC"/>
    <property type="match status" value="1"/>
</dbReference>
<dbReference type="GO" id="GO:0071555">
    <property type="term" value="P:cell wall organization"/>
    <property type="evidence" value="ECO:0007669"/>
    <property type="project" value="UniProtKB-KW"/>
</dbReference>
<evidence type="ECO:0000256" key="10">
    <source>
        <dbReference type="ARBA" id="ARBA00023277"/>
    </source>
</evidence>
<dbReference type="EMBL" id="FWZT01000013">
    <property type="protein sequence ID" value="SMF42816.1"/>
    <property type="molecule type" value="Genomic_DNA"/>
</dbReference>
<accession>A0A1Y6C553</accession>
<organism evidence="16 17">
    <name type="scientific">Pseudobacteriovorax antillogorgiicola</name>
    <dbReference type="NCBI Taxonomy" id="1513793"/>
    <lineage>
        <taxon>Bacteria</taxon>
        <taxon>Pseudomonadati</taxon>
        <taxon>Bdellovibrionota</taxon>
        <taxon>Oligoflexia</taxon>
        <taxon>Oligoflexales</taxon>
        <taxon>Pseudobacteriovoracaceae</taxon>
        <taxon>Pseudobacteriovorax</taxon>
    </lineage>
</organism>
<dbReference type="AlphaFoldDB" id="A0A1Y6C553"/>
<dbReference type="Proteomes" id="UP000192907">
    <property type="component" value="Unassembled WGS sequence"/>
</dbReference>
<dbReference type="Gene3D" id="3.20.20.80">
    <property type="entry name" value="Glycosidases"/>
    <property type="match status" value="1"/>
</dbReference>
<evidence type="ECO:0000313" key="16">
    <source>
        <dbReference type="EMBL" id="SMF42816.1"/>
    </source>
</evidence>
<dbReference type="Pfam" id="PF00332">
    <property type="entry name" value="Glyco_hydro_17"/>
    <property type="match status" value="1"/>
</dbReference>
<dbReference type="OrthoDB" id="9806824at2"/>
<evidence type="ECO:0000256" key="3">
    <source>
        <dbReference type="ARBA" id="ARBA00022475"/>
    </source>
</evidence>
<evidence type="ECO:0000256" key="15">
    <source>
        <dbReference type="ARBA" id="ARBA00043078"/>
    </source>
</evidence>
<evidence type="ECO:0000256" key="8">
    <source>
        <dbReference type="ARBA" id="ARBA00023136"/>
    </source>
</evidence>
<keyword evidence="3" id="KW-1003">Cell membrane</keyword>
<evidence type="ECO:0000256" key="12">
    <source>
        <dbReference type="ARBA" id="ARBA00023326"/>
    </source>
</evidence>
<keyword evidence="11" id="KW-0961">Cell wall biogenesis/degradation</keyword>
<evidence type="ECO:0000256" key="9">
    <source>
        <dbReference type="ARBA" id="ARBA00023180"/>
    </source>
</evidence>
<keyword evidence="6" id="KW-0732">Signal</keyword>